<dbReference type="Proteomes" id="UP000005326">
    <property type="component" value="Unassembled WGS sequence"/>
</dbReference>
<name>B0MJV9_9FIRM</name>
<protein>
    <submittedName>
        <fullName evidence="1">Uncharacterized protein</fullName>
    </submittedName>
</protein>
<evidence type="ECO:0000313" key="1">
    <source>
        <dbReference type="EMBL" id="EDS02023.1"/>
    </source>
</evidence>
<reference evidence="1" key="1">
    <citation type="submission" date="2007-10" db="EMBL/GenBank/DDBJ databases">
        <authorList>
            <person name="Fulton L."/>
            <person name="Clifton S."/>
            <person name="Fulton B."/>
            <person name="Xu J."/>
            <person name="Minx P."/>
            <person name="Pepin K.H."/>
            <person name="Johnson M."/>
            <person name="Thiruvilangam P."/>
            <person name="Bhonagiri V."/>
            <person name="Nash W.E."/>
            <person name="Mardis E.R."/>
            <person name="Wilson R.K."/>
        </authorList>
    </citation>
    <scope>NUCLEOTIDE SEQUENCE [LARGE SCALE GENOMIC DNA]</scope>
    <source>
        <strain evidence="1">DSM 15702</strain>
    </source>
</reference>
<comment type="caution">
    <text evidence="1">The sequence shown here is derived from an EMBL/GenBank/DDBJ whole genome shotgun (WGS) entry which is preliminary data.</text>
</comment>
<dbReference type="EMBL" id="ABCA03000019">
    <property type="protein sequence ID" value="EDS02023.1"/>
    <property type="molecule type" value="Genomic_DNA"/>
</dbReference>
<dbReference type="AlphaFoldDB" id="B0MJV9"/>
<gene>
    <name evidence="1" type="ORF">EUBSIR_00091</name>
</gene>
<keyword evidence="2" id="KW-1185">Reference proteome</keyword>
<accession>B0MJV9</accession>
<proteinExistence type="predicted"/>
<sequence length="45" mass="5305">MFLILYCSIFKELCAALATAYLLYHIHSSLSSTFLKFFKFLFSQF</sequence>
<organism evidence="1 2">
    <name type="scientific">[Eubacterium] siraeum DSM 15702</name>
    <dbReference type="NCBI Taxonomy" id="428128"/>
    <lineage>
        <taxon>Bacteria</taxon>
        <taxon>Bacillati</taxon>
        <taxon>Bacillota</taxon>
        <taxon>Clostridia</taxon>
        <taxon>Eubacteriales</taxon>
        <taxon>Oscillospiraceae</taxon>
        <taxon>Oscillospiraceae incertae sedis</taxon>
    </lineage>
</organism>
<reference evidence="1" key="2">
    <citation type="submission" date="2014-06" db="EMBL/GenBank/DDBJ databases">
        <title>Draft genome sequence of Eubacterium siraeum (DSM 15702).</title>
        <authorList>
            <person name="Sudarsanam P."/>
            <person name="Ley R."/>
            <person name="Guruge J."/>
            <person name="Turnbaugh P.J."/>
            <person name="Mahowald M."/>
            <person name="Liep D."/>
            <person name="Gordon J."/>
        </authorList>
    </citation>
    <scope>NUCLEOTIDE SEQUENCE</scope>
    <source>
        <strain evidence="1">DSM 15702</strain>
    </source>
</reference>
<evidence type="ECO:0000313" key="2">
    <source>
        <dbReference type="Proteomes" id="UP000005326"/>
    </source>
</evidence>